<sequence>MCFAEYVAYVCGHTSVAVNRPCPMTTHLHNNPVCPKPACRPFLAHTMCHPCTRIMHSRRVDIAEYEHRFMHERGACDCEVQFPALLQPRVVRRSSAVTEEDEAAATTENGVDAGTSTTDYALLQGELSPMSSCDIDRPSTQQNTSDQAEKATIPLFQESQVGEKVEIAVRLSSLYAAEWTGDHAELHKSGQCHCPRG</sequence>
<evidence type="ECO:0000313" key="1">
    <source>
        <dbReference type="EMBL" id="KAJ2974526.1"/>
    </source>
</evidence>
<accession>A0ACC1N7D5</accession>
<name>A0ACC1N7D5_9PEZI</name>
<dbReference type="EMBL" id="JAPDGR010002712">
    <property type="protein sequence ID" value="KAJ2974526.1"/>
    <property type="molecule type" value="Genomic_DNA"/>
</dbReference>
<protein>
    <submittedName>
        <fullName evidence="1">Uncharacterized protein</fullName>
    </submittedName>
</protein>
<proteinExistence type="predicted"/>
<keyword evidence="2" id="KW-1185">Reference proteome</keyword>
<dbReference type="Proteomes" id="UP001143856">
    <property type="component" value="Unassembled WGS sequence"/>
</dbReference>
<organism evidence="1 2">
    <name type="scientific">Xylaria curta</name>
    <dbReference type="NCBI Taxonomy" id="42375"/>
    <lineage>
        <taxon>Eukaryota</taxon>
        <taxon>Fungi</taxon>
        <taxon>Dikarya</taxon>
        <taxon>Ascomycota</taxon>
        <taxon>Pezizomycotina</taxon>
        <taxon>Sordariomycetes</taxon>
        <taxon>Xylariomycetidae</taxon>
        <taxon>Xylariales</taxon>
        <taxon>Xylariaceae</taxon>
        <taxon>Xylaria</taxon>
    </lineage>
</organism>
<reference evidence="1" key="1">
    <citation type="submission" date="2022-10" db="EMBL/GenBank/DDBJ databases">
        <title>Genome Sequence of Xylaria curta.</title>
        <authorList>
            <person name="Buettner E."/>
        </authorList>
    </citation>
    <scope>NUCLEOTIDE SEQUENCE</scope>
    <source>
        <strain evidence="1">Babe10</strain>
    </source>
</reference>
<gene>
    <name evidence="1" type="ORF">NUW58_g8631</name>
</gene>
<evidence type="ECO:0000313" key="2">
    <source>
        <dbReference type="Proteomes" id="UP001143856"/>
    </source>
</evidence>
<comment type="caution">
    <text evidence="1">The sequence shown here is derived from an EMBL/GenBank/DDBJ whole genome shotgun (WGS) entry which is preliminary data.</text>
</comment>